<organism evidence="2 3">
    <name type="scientific">Methylosinus sporium</name>
    <dbReference type="NCBI Taxonomy" id="428"/>
    <lineage>
        <taxon>Bacteria</taxon>
        <taxon>Pseudomonadati</taxon>
        <taxon>Pseudomonadota</taxon>
        <taxon>Alphaproteobacteria</taxon>
        <taxon>Hyphomicrobiales</taxon>
        <taxon>Methylocystaceae</taxon>
        <taxon>Methylosinus</taxon>
    </lineage>
</organism>
<dbReference type="Proteomes" id="UP000316781">
    <property type="component" value="Unassembled WGS sequence"/>
</dbReference>
<dbReference type="EMBL" id="VJMF01000074">
    <property type="protein sequence ID" value="TRL29099.1"/>
    <property type="molecule type" value="Genomic_DNA"/>
</dbReference>
<protein>
    <submittedName>
        <fullName evidence="2">DUF559 domain-containing protein</fullName>
    </submittedName>
</protein>
<evidence type="ECO:0000259" key="1">
    <source>
        <dbReference type="Pfam" id="PF04480"/>
    </source>
</evidence>
<dbReference type="PANTHER" id="PTHR38590">
    <property type="entry name" value="BLL0828 PROTEIN"/>
    <property type="match status" value="1"/>
</dbReference>
<dbReference type="RefSeq" id="WP_142864094.1">
    <property type="nucleotide sequence ID" value="NZ_VJMF01000074.1"/>
</dbReference>
<gene>
    <name evidence="2" type="ORF">FM996_17570</name>
</gene>
<dbReference type="AlphaFoldDB" id="A0A549SHI6"/>
<sequence length="121" mass="13815">MRGLRLHETARSRELRAAQTPAEERLWGALRARRLAGYKFVRQLPIGPYFADFACRDEALVVEVDGATHSTDAEIARDAHRDRFLRAAGFRVLRVANDEVFHNLDGVKETILTALERRETL</sequence>
<evidence type="ECO:0000313" key="3">
    <source>
        <dbReference type="Proteomes" id="UP000316781"/>
    </source>
</evidence>
<dbReference type="InterPro" id="IPR011335">
    <property type="entry name" value="Restrct_endonuc-II-like"/>
</dbReference>
<dbReference type="Gene3D" id="3.40.960.10">
    <property type="entry name" value="VSR Endonuclease"/>
    <property type="match status" value="1"/>
</dbReference>
<comment type="caution">
    <text evidence="2">The sequence shown here is derived from an EMBL/GenBank/DDBJ whole genome shotgun (WGS) entry which is preliminary data.</text>
</comment>
<dbReference type="Pfam" id="PF04480">
    <property type="entry name" value="DUF559"/>
    <property type="match status" value="1"/>
</dbReference>
<name>A0A549SHI6_METSR</name>
<dbReference type="InterPro" id="IPR047216">
    <property type="entry name" value="Endonuclease_DUF559_bact"/>
</dbReference>
<dbReference type="PANTHER" id="PTHR38590:SF1">
    <property type="entry name" value="BLL0828 PROTEIN"/>
    <property type="match status" value="1"/>
</dbReference>
<dbReference type="CDD" id="cd01038">
    <property type="entry name" value="Endonuclease_DUF559"/>
    <property type="match status" value="1"/>
</dbReference>
<dbReference type="SUPFAM" id="SSF52980">
    <property type="entry name" value="Restriction endonuclease-like"/>
    <property type="match status" value="1"/>
</dbReference>
<feature type="domain" description="DUF559" evidence="1">
    <location>
        <begin position="8"/>
        <end position="116"/>
    </location>
</feature>
<evidence type="ECO:0000313" key="2">
    <source>
        <dbReference type="EMBL" id="TRL29099.1"/>
    </source>
</evidence>
<reference evidence="2 3" key="1">
    <citation type="submission" date="2019-07" db="EMBL/GenBank/DDBJ databases">
        <title>Ln-dependent methylotrophs.</title>
        <authorList>
            <person name="Tani A."/>
        </authorList>
    </citation>
    <scope>NUCLEOTIDE SEQUENCE [LARGE SCALE GENOMIC DNA]</scope>
    <source>
        <strain evidence="2 3">SM89A</strain>
    </source>
</reference>
<proteinExistence type="predicted"/>
<dbReference type="InterPro" id="IPR007569">
    <property type="entry name" value="DUF559"/>
</dbReference>
<accession>A0A549SHI6</accession>